<dbReference type="InterPro" id="IPR029000">
    <property type="entry name" value="Cyclophilin-like_dom_sf"/>
</dbReference>
<dbReference type="Gene3D" id="2.40.100.10">
    <property type="entry name" value="Cyclophilin-like"/>
    <property type="match status" value="1"/>
</dbReference>
<dbReference type="SMART" id="SM00796">
    <property type="entry name" value="AHS1"/>
    <property type="match status" value="1"/>
</dbReference>
<dbReference type="Gene3D" id="3.30.1360.40">
    <property type="match status" value="1"/>
</dbReference>
<evidence type="ECO:0000259" key="4">
    <source>
        <dbReference type="SMART" id="SM00796"/>
    </source>
</evidence>
<accession>A0ABU0CQT2</accession>
<dbReference type="EMBL" id="JAUSUQ010000003">
    <property type="protein sequence ID" value="MDQ0338251.1"/>
    <property type="molecule type" value="Genomic_DNA"/>
</dbReference>
<dbReference type="Pfam" id="PF02682">
    <property type="entry name" value="CT_C_D"/>
    <property type="match status" value="1"/>
</dbReference>
<sequence>MFHMTALGDTGIRVQLGSTISPETNQLIRSFSLLLEQDKHPGLIEWIPTYTSITVFYDPYVISYDELTAYLHSIAASLHQADLPEAEIIHIPTCYGGELGPDLDNVARHNGLTPEEVIKIHSQPMYLIYMMGFTPGFPYLGGMSKRIATPRLEVPRSKVPAGSVGIAGEQTGIYAMETPGGWQIIGRTPLKLYDPLREPSILLKAGNYVKFVPIPYDRYKQIEEAVEKGSYQPRITTYRRER</sequence>
<name>A0ABU0CQT2_9BACI</name>
<keyword evidence="3" id="KW-0067">ATP-binding</keyword>
<proteinExistence type="predicted"/>
<dbReference type="RefSeq" id="WP_307336295.1">
    <property type="nucleotide sequence ID" value="NZ_JAUSUQ010000003.1"/>
</dbReference>
<dbReference type="NCBIfam" id="TIGR00370">
    <property type="entry name" value="5-oxoprolinase subunit PxpB"/>
    <property type="match status" value="1"/>
</dbReference>
<evidence type="ECO:0000256" key="1">
    <source>
        <dbReference type="ARBA" id="ARBA00022741"/>
    </source>
</evidence>
<dbReference type="PANTHER" id="PTHR34698">
    <property type="entry name" value="5-OXOPROLINASE SUBUNIT B"/>
    <property type="match status" value="1"/>
</dbReference>
<dbReference type="PANTHER" id="PTHR34698:SF2">
    <property type="entry name" value="5-OXOPROLINASE SUBUNIT B"/>
    <property type="match status" value="1"/>
</dbReference>
<reference evidence="5 6" key="1">
    <citation type="submission" date="2023-07" db="EMBL/GenBank/DDBJ databases">
        <title>Genomic Encyclopedia of Type Strains, Phase IV (KMG-IV): sequencing the most valuable type-strain genomes for metagenomic binning, comparative biology and taxonomic classification.</title>
        <authorList>
            <person name="Goeker M."/>
        </authorList>
    </citation>
    <scope>NUCLEOTIDE SEQUENCE [LARGE SCALE GENOMIC DNA]</scope>
    <source>
        <strain evidence="5 6">DSM 17740</strain>
    </source>
</reference>
<gene>
    <name evidence="5" type="ORF">J2S00_001035</name>
</gene>
<dbReference type="InterPro" id="IPR003833">
    <property type="entry name" value="CT_C_D"/>
</dbReference>
<dbReference type="Proteomes" id="UP001232445">
    <property type="component" value="Unassembled WGS sequence"/>
</dbReference>
<keyword evidence="6" id="KW-1185">Reference proteome</keyword>
<dbReference type="SUPFAM" id="SSF50891">
    <property type="entry name" value="Cyclophilin-like"/>
    <property type="match status" value="1"/>
</dbReference>
<organism evidence="5 6">
    <name type="scientific">Caldalkalibacillus uzonensis</name>
    <dbReference type="NCBI Taxonomy" id="353224"/>
    <lineage>
        <taxon>Bacteria</taxon>
        <taxon>Bacillati</taxon>
        <taxon>Bacillota</taxon>
        <taxon>Bacilli</taxon>
        <taxon>Bacillales</taxon>
        <taxon>Bacillaceae</taxon>
        <taxon>Caldalkalibacillus</taxon>
    </lineage>
</organism>
<protein>
    <submittedName>
        <fullName evidence="5">Inhibitor of KinA</fullName>
    </submittedName>
</protein>
<dbReference type="InterPro" id="IPR010016">
    <property type="entry name" value="PxpB"/>
</dbReference>
<evidence type="ECO:0000256" key="3">
    <source>
        <dbReference type="ARBA" id="ARBA00022840"/>
    </source>
</evidence>
<evidence type="ECO:0000256" key="2">
    <source>
        <dbReference type="ARBA" id="ARBA00022801"/>
    </source>
</evidence>
<evidence type="ECO:0000313" key="5">
    <source>
        <dbReference type="EMBL" id="MDQ0338251.1"/>
    </source>
</evidence>
<dbReference type="SUPFAM" id="SSF160467">
    <property type="entry name" value="PH0987 N-terminal domain-like"/>
    <property type="match status" value="1"/>
</dbReference>
<comment type="caution">
    <text evidence="5">The sequence shown here is derived from an EMBL/GenBank/DDBJ whole genome shotgun (WGS) entry which is preliminary data.</text>
</comment>
<keyword evidence="1" id="KW-0547">Nucleotide-binding</keyword>
<feature type="domain" description="Carboxyltransferase" evidence="4">
    <location>
        <begin position="2"/>
        <end position="203"/>
    </location>
</feature>
<evidence type="ECO:0000313" key="6">
    <source>
        <dbReference type="Proteomes" id="UP001232445"/>
    </source>
</evidence>
<keyword evidence="2" id="KW-0378">Hydrolase</keyword>